<sequence>MANNCGAVESHSISCDEVYEALPALFCRAEVAEHFEACYNTVKKRIWVLEEEGDVERLNGTDIWQRNSKG</sequence>
<protein>
    <submittedName>
        <fullName evidence="1">Uncharacterized protein</fullName>
    </submittedName>
</protein>
<dbReference type="STRING" id="1202768.SAMN05216285_1522"/>
<organism evidence="1 2">
    <name type="scientific">Natrinema salifodinae</name>
    <dbReference type="NCBI Taxonomy" id="1202768"/>
    <lineage>
        <taxon>Archaea</taxon>
        <taxon>Methanobacteriati</taxon>
        <taxon>Methanobacteriota</taxon>
        <taxon>Stenosarchaea group</taxon>
        <taxon>Halobacteria</taxon>
        <taxon>Halobacteriales</taxon>
        <taxon>Natrialbaceae</taxon>
        <taxon>Natrinema</taxon>
    </lineage>
</organism>
<reference evidence="2" key="1">
    <citation type="submission" date="2016-10" db="EMBL/GenBank/DDBJ databases">
        <authorList>
            <person name="Varghese N."/>
        </authorList>
    </citation>
    <scope>NUCLEOTIDE SEQUENCE [LARGE SCALE GENOMIC DNA]</scope>
    <source>
        <strain evidence="2">CGMCC 1.12284</strain>
    </source>
</reference>
<accession>A0A1I0NCK2</accession>
<dbReference type="AlphaFoldDB" id="A0A1I0NCK2"/>
<gene>
    <name evidence="1" type="ORF">SAMN05216285_1522</name>
</gene>
<keyword evidence="2" id="KW-1185">Reference proteome</keyword>
<dbReference type="EMBL" id="FOIS01000002">
    <property type="protein sequence ID" value="SEV98370.1"/>
    <property type="molecule type" value="Genomic_DNA"/>
</dbReference>
<evidence type="ECO:0000313" key="1">
    <source>
        <dbReference type="EMBL" id="SEV98370.1"/>
    </source>
</evidence>
<dbReference type="Proteomes" id="UP000183275">
    <property type="component" value="Unassembled WGS sequence"/>
</dbReference>
<evidence type="ECO:0000313" key="2">
    <source>
        <dbReference type="Proteomes" id="UP000183275"/>
    </source>
</evidence>
<name>A0A1I0NCK2_9EURY</name>
<proteinExistence type="predicted"/>